<comment type="similarity">
    <text evidence="1">Belongs to the cullin family.</text>
</comment>
<comment type="caution">
    <text evidence="3">The sequence shown here is derived from an EMBL/GenBank/DDBJ whole genome shotgun (WGS) entry which is preliminary data.</text>
</comment>
<evidence type="ECO:0000313" key="3">
    <source>
        <dbReference type="EMBL" id="KAK1287892.1"/>
    </source>
</evidence>
<reference evidence="3" key="2">
    <citation type="submission" date="2023-06" db="EMBL/GenBank/DDBJ databases">
        <authorList>
            <person name="Ma L."/>
            <person name="Liu K.-W."/>
            <person name="Li Z."/>
            <person name="Hsiao Y.-Y."/>
            <person name="Qi Y."/>
            <person name="Fu T."/>
            <person name="Tang G."/>
            <person name="Zhang D."/>
            <person name="Sun W.-H."/>
            <person name="Liu D.-K."/>
            <person name="Li Y."/>
            <person name="Chen G.-Z."/>
            <person name="Liu X.-D."/>
            <person name="Liao X.-Y."/>
            <person name="Jiang Y.-T."/>
            <person name="Yu X."/>
            <person name="Hao Y."/>
            <person name="Huang J."/>
            <person name="Zhao X.-W."/>
            <person name="Ke S."/>
            <person name="Chen Y.-Y."/>
            <person name="Wu W.-L."/>
            <person name="Hsu J.-L."/>
            <person name="Lin Y.-F."/>
            <person name="Huang M.-D."/>
            <person name="Li C.-Y."/>
            <person name="Huang L."/>
            <person name="Wang Z.-W."/>
            <person name="Zhao X."/>
            <person name="Zhong W.-Y."/>
            <person name="Peng D.-H."/>
            <person name="Ahmad S."/>
            <person name="Lan S."/>
            <person name="Zhang J.-S."/>
            <person name="Tsai W.-C."/>
            <person name="Van De Peer Y."/>
            <person name="Liu Z.-J."/>
        </authorList>
    </citation>
    <scope>NUCLEOTIDE SEQUENCE</scope>
    <source>
        <strain evidence="3">CP</strain>
        <tissue evidence="3">Leaves</tissue>
    </source>
</reference>
<feature type="domain" description="Cullin N-terminal" evidence="2">
    <location>
        <begin position="2"/>
        <end position="214"/>
    </location>
</feature>
<evidence type="ECO:0000313" key="4">
    <source>
        <dbReference type="Proteomes" id="UP001180020"/>
    </source>
</evidence>
<proteinExistence type="inferred from homology"/>
<evidence type="ECO:0000259" key="2">
    <source>
        <dbReference type="Pfam" id="PF00888"/>
    </source>
</evidence>
<dbReference type="InterPro" id="IPR016159">
    <property type="entry name" value="Cullin_repeat-like_dom_sf"/>
</dbReference>
<sequence length="215" mass="25118">MIMVEECLERERKIAVQYFPSITEPKLLEIVGEQLLLLHSEQLFEKDPGFHILLADGRVEDLSRMYALFSKINKGLASMSEKFKKCVINDGMRLIKQAEDAASQKKEDKRENVGLQEQEFFRRLIELHDRYMNFIENCFMSHFRFHEALCGAFEVICNMTAVDNSIPNIVCSFIENIFKGGDSDDLSEPTIEETFDKIVRFLSCVRDKYFSEIYR</sequence>
<name>A0AAV9CGI8_ACOCL</name>
<organism evidence="3 4">
    <name type="scientific">Acorus calamus</name>
    <name type="common">Sweet flag</name>
    <dbReference type="NCBI Taxonomy" id="4465"/>
    <lineage>
        <taxon>Eukaryota</taxon>
        <taxon>Viridiplantae</taxon>
        <taxon>Streptophyta</taxon>
        <taxon>Embryophyta</taxon>
        <taxon>Tracheophyta</taxon>
        <taxon>Spermatophyta</taxon>
        <taxon>Magnoliopsida</taxon>
        <taxon>Liliopsida</taxon>
        <taxon>Acoraceae</taxon>
        <taxon>Acorus</taxon>
    </lineage>
</organism>
<protein>
    <submittedName>
        <fullName evidence="3">Cullin-1</fullName>
    </submittedName>
</protein>
<dbReference type="InterPro" id="IPR045093">
    <property type="entry name" value="Cullin"/>
</dbReference>
<dbReference type="Pfam" id="PF00888">
    <property type="entry name" value="Cullin"/>
    <property type="match status" value="1"/>
</dbReference>
<reference evidence="3" key="1">
    <citation type="journal article" date="2023" name="Nat. Commun.">
        <title>Diploid and tetraploid genomes of Acorus and the evolution of monocots.</title>
        <authorList>
            <person name="Ma L."/>
            <person name="Liu K.W."/>
            <person name="Li Z."/>
            <person name="Hsiao Y.Y."/>
            <person name="Qi Y."/>
            <person name="Fu T."/>
            <person name="Tang G.D."/>
            <person name="Zhang D."/>
            <person name="Sun W.H."/>
            <person name="Liu D.K."/>
            <person name="Li Y."/>
            <person name="Chen G.Z."/>
            <person name="Liu X.D."/>
            <person name="Liao X.Y."/>
            <person name="Jiang Y.T."/>
            <person name="Yu X."/>
            <person name="Hao Y."/>
            <person name="Huang J."/>
            <person name="Zhao X.W."/>
            <person name="Ke S."/>
            <person name="Chen Y.Y."/>
            <person name="Wu W.L."/>
            <person name="Hsu J.L."/>
            <person name="Lin Y.F."/>
            <person name="Huang M.D."/>
            <person name="Li C.Y."/>
            <person name="Huang L."/>
            <person name="Wang Z.W."/>
            <person name="Zhao X."/>
            <person name="Zhong W.Y."/>
            <person name="Peng D.H."/>
            <person name="Ahmad S."/>
            <person name="Lan S."/>
            <person name="Zhang J.S."/>
            <person name="Tsai W.C."/>
            <person name="Van de Peer Y."/>
            <person name="Liu Z.J."/>
        </authorList>
    </citation>
    <scope>NUCLEOTIDE SEQUENCE</scope>
    <source>
        <strain evidence="3">CP</strain>
    </source>
</reference>
<dbReference type="InterPro" id="IPR001373">
    <property type="entry name" value="Cullin_N"/>
</dbReference>
<dbReference type="PANTHER" id="PTHR11932">
    <property type="entry name" value="CULLIN"/>
    <property type="match status" value="1"/>
</dbReference>
<dbReference type="Gene3D" id="1.20.1310.10">
    <property type="entry name" value="Cullin Repeats"/>
    <property type="match status" value="1"/>
</dbReference>
<dbReference type="Proteomes" id="UP001180020">
    <property type="component" value="Unassembled WGS sequence"/>
</dbReference>
<dbReference type="AlphaFoldDB" id="A0AAV9CGI8"/>
<dbReference type="SUPFAM" id="SSF74788">
    <property type="entry name" value="Cullin repeat-like"/>
    <property type="match status" value="1"/>
</dbReference>
<dbReference type="GO" id="GO:0031625">
    <property type="term" value="F:ubiquitin protein ligase binding"/>
    <property type="evidence" value="ECO:0007669"/>
    <property type="project" value="InterPro"/>
</dbReference>
<dbReference type="GO" id="GO:0006511">
    <property type="term" value="P:ubiquitin-dependent protein catabolic process"/>
    <property type="evidence" value="ECO:0007669"/>
    <property type="project" value="InterPro"/>
</dbReference>
<evidence type="ECO:0000256" key="1">
    <source>
        <dbReference type="ARBA" id="ARBA00006019"/>
    </source>
</evidence>
<keyword evidence="4" id="KW-1185">Reference proteome</keyword>
<accession>A0AAV9CGI8</accession>
<dbReference type="EMBL" id="JAUJYO010000019">
    <property type="protein sequence ID" value="KAK1287892.1"/>
    <property type="molecule type" value="Genomic_DNA"/>
</dbReference>
<gene>
    <name evidence="3" type="primary">CUL1</name>
    <name evidence="3" type="ORF">QJS10_CPB19g01399</name>
</gene>